<dbReference type="AlphaFoldDB" id="A0AAW0UZE5"/>
<dbReference type="InterPro" id="IPR016187">
    <property type="entry name" value="CTDL_fold"/>
</dbReference>
<dbReference type="InterPro" id="IPR050111">
    <property type="entry name" value="C-type_lectin/snaclec_domain"/>
</dbReference>
<gene>
    <name evidence="4" type="ORF">O3P69_001808</name>
</gene>
<dbReference type="InterPro" id="IPR016186">
    <property type="entry name" value="C-type_lectin-like/link_sf"/>
</dbReference>
<evidence type="ECO:0000256" key="1">
    <source>
        <dbReference type="ARBA" id="ARBA00023157"/>
    </source>
</evidence>
<keyword evidence="1" id="KW-1015">Disulfide bond</keyword>
<sequence length="263" mass="29513">MLGLAMLMWGAVLVSASPIDLENDLESFPDLVQALKELVVSGKAVQNQLMDTLQNVAASQEGLHRFLMGGSQLNLSGSDTTTVEGEVPESERNSNMVFFTRSVVAALNSGNNTQLDAILTEIKGLNFNFKKYFHSVACPEPFMNLGDECFSFQLEDKTWAESHQRCLELGGDLAIPKNLTEVRLFINANFPRKNRRNFWLGGIENNKVWEWLSGDPVHPALWHTNEPSGNGDCLAMFDGWERPLSDFPCENERRSICERVMRN</sequence>
<feature type="signal peptide" evidence="2">
    <location>
        <begin position="1"/>
        <end position="16"/>
    </location>
</feature>
<dbReference type="PROSITE" id="PS00615">
    <property type="entry name" value="C_TYPE_LECTIN_1"/>
    <property type="match status" value="1"/>
</dbReference>
<dbReference type="PROSITE" id="PS50041">
    <property type="entry name" value="C_TYPE_LECTIN_2"/>
    <property type="match status" value="1"/>
</dbReference>
<dbReference type="SUPFAM" id="SSF56436">
    <property type="entry name" value="C-type lectin-like"/>
    <property type="match status" value="1"/>
</dbReference>
<dbReference type="Gene3D" id="3.10.100.10">
    <property type="entry name" value="Mannose-Binding Protein A, subunit A"/>
    <property type="match status" value="1"/>
</dbReference>
<comment type="caution">
    <text evidence="4">The sequence shown here is derived from an EMBL/GenBank/DDBJ whole genome shotgun (WGS) entry which is preliminary data.</text>
</comment>
<dbReference type="PANTHER" id="PTHR22803">
    <property type="entry name" value="MANNOSE, PHOSPHOLIPASE, LECTIN RECEPTOR RELATED"/>
    <property type="match status" value="1"/>
</dbReference>
<proteinExistence type="predicted"/>
<accession>A0AAW0UZE5</accession>
<feature type="chain" id="PRO_5043486136" description="C-type lectin domain-containing protein" evidence="2">
    <location>
        <begin position="17"/>
        <end position="263"/>
    </location>
</feature>
<dbReference type="EMBL" id="JARAKH010000003">
    <property type="protein sequence ID" value="KAK8405479.1"/>
    <property type="molecule type" value="Genomic_DNA"/>
</dbReference>
<feature type="domain" description="C-type lectin" evidence="3">
    <location>
        <begin position="145"/>
        <end position="258"/>
    </location>
</feature>
<dbReference type="InterPro" id="IPR018378">
    <property type="entry name" value="C-type_lectin_CS"/>
</dbReference>
<reference evidence="4 5" key="1">
    <citation type="submission" date="2023-03" db="EMBL/GenBank/DDBJ databases">
        <title>High-quality genome of Scylla paramamosain provides insights in environmental adaptation.</title>
        <authorList>
            <person name="Zhang L."/>
        </authorList>
    </citation>
    <scope>NUCLEOTIDE SEQUENCE [LARGE SCALE GENOMIC DNA]</scope>
    <source>
        <strain evidence="4">LZ_2023a</strain>
        <tissue evidence="4">Muscle</tissue>
    </source>
</reference>
<dbReference type="Proteomes" id="UP001487740">
    <property type="component" value="Unassembled WGS sequence"/>
</dbReference>
<name>A0AAW0UZE5_SCYPA</name>
<dbReference type="CDD" id="cd00037">
    <property type="entry name" value="CLECT"/>
    <property type="match status" value="1"/>
</dbReference>
<dbReference type="SMART" id="SM00034">
    <property type="entry name" value="CLECT"/>
    <property type="match status" value="1"/>
</dbReference>
<dbReference type="InterPro" id="IPR001304">
    <property type="entry name" value="C-type_lectin-like"/>
</dbReference>
<evidence type="ECO:0000259" key="3">
    <source>
        <dbReference type="PROSITE" id="PS50041"/>
    </source>
</evidence>
<evidence type="ECO:0000256" key="2">
    <source>
        <dbReference type="SAM" id="SignalP"/>
    </source>
</evidence>
<evidence type="ECO:0000313" key="5">
    <source>
        <dbReference type="Proteomes" id="UP001487740"/>
    </source>
</evidence>
<keyword evidence="5" id="KW-1185">Reference proteome</keyword>
<evidence type="ECO:0000313" key="4">
    <source>
        <dbReference type="EMBL" id="KAK8405479.1"/>
    </source>
</evidence>
<protein>
    <recommendedName>
        <fullName evidence="3">C-type lectin domain-containing protein</fullName>
    </recommendedName>
</protein>
<dbReference type="Pfam" id="PF00059">
    <property type="entry name" value="Lectin_C"/>
    <property type="match status" value="1"/>
</dbReference>
<organism evidence="4 5">
    <name type="scientific">Scylla paramamosain</name>
    <name type="common">Mud crab</name>
    <dbReference type="NCBI Taxonomy" id="85552"/>
    <lineage>
        <taxon>Eukaryota</taxon>
        <taxon>Metazoa</taxon>
        <taxon>Ecdysozoa</taxon>
        <taxon>Arthropoda</taxon>
        <taxon>Crustacea</taxon>
        <taxon>Multicrustacea</taxon>
        <taxon>Malacostraca</taxon>
        <taxon>Eumalacostraca</taxon>
        <taxon>Eucarida</taxon>
        <taxon>Decapoda</taxon>
        <taxon>Pleocyemata</taxon>
        <taxon>Brachyura</taxon>
        <taxon>Eubrachyura</taxon>
        <taxon>Portunoidea</taxon>
        <taxon>Portunidae</taxon>
        <taxon>Portuninae</taxon>
        <taxon>Scylla</taxon>
    </lineage>
</organism>
<keyword evidence="2" id="KW-0732">Signal</keyword>